<evidence type="ECO:0000313" key="1">
    <source>
        <dbReference type="EMBL" id="ACR11354.1"/>
    </source>
</evidence>
<dbReference type="EMBL" id="CP001614">
    <property type="protein sequence ID" value="ACR11354.1"/>
    <property type="molecule type" value="Genomic_DNA"/>
</dbReference>
<keyword evidence="2" id="KW-1185">Reference proteome</keyword>
<dbReference type="KEGG" id="ttu:TERTU_2068"/>
<protein>
    <submittedName>
        <fullName evidence="1">Uncharacterized protein</fullName>
    </submittedName>
</protein>
<reference evidence="1 2" key="1">
    <citation type="journal article" date="2009" name="PLoS ONE">
        <title>The complete genome of Teredinibacter turnerae T7901: an intracellular endosymbiont of marine wood-boring bivalves (shipworms).</title>
        <authorList>
            <person name="Yang J.C."/>
            <person name="Madupu R."/>
            <person name="Durkin A.S."/>
            <person name="Ekborg N.A."/>
            <person name="Pedamallu C.S."/>
            <person name="Hostetler J.B."/>
            <person name="Radune D."/>
            <person name="Toms B.S."/>
            <person name="Henrissat B."/>
            <person name="Coutinho P.M."/>
            <person name="Schwarz S."/>
            <person name="Field L."/>
            <person name="Trindade-Silva A.E."/>
            <person name="Soares C.A.G."/>
            <person name="Elshahawi S."/>
            <person name="Hanora A."/>
            <person name="Schmidt E.W."/>
            <person name="Haygood M.G."/>
            <person name="Posfai J."/>
            <person name="Benner J."/>
            <person name="Madinger C."/>
            <person name="Nove J."/>
            <person name="Anton B."/>
            <person name="Chaudhary K."/>
            <person name="Foster J."/>
            <person name="Holman A."/>
            <person name="Kumar S."/>
            <person name="Lessard P.A."/>
            <person name="Luyten Y.A."/>
            <person name="Slatko B."/>
            <person name="Wood N."/>
            <person name="Wu B."/>
            <person name="Teplitski M."/>
            <person name="Mougous J.D."/>
            <person name="Ward N."/>
            <person name="Eisen J.A."/>
            <person name="Badger J.H."/>
            <person name="Distel D.L."/>
        </authorList>
    </citation>
    <scope>NUCLEOTIDE SEQUENCE [LARGE SCALE GENOMIC DNA]</scope>
    <source>
        <strain evidence="2">ATCC 39867 / T7901</strain>
    </source>
</reference>
<dbReference type="HOGENOM" id="CLU_3190056_0_0_6"/>
<gene>
    <name evidence="1" type="ordered locus">TERTU_2068</name>
</gene>
<dbReference type="Proteomes" id="UP000009080">
    <property type="component" value="Chromosome"/>
</dbReference>
<accession>C5BIT2</accession>
<sequence length="46" mass="4970">MLAILQKAGHSVRFLQRSAMALLLGASLSGDSVFDLLLFVLKTEHA</sequence>
<dbReference type="AlphaFoldDB" id="C5BIT2"/>
<name>C5BIT2_TERTT</name>
<proteinExistence type="predicted"/>
<evidence type="ECO:0000313" key="2">
    <source>
        <dbReference type="Proteomes" id="UP000009080"/>
    </source>
</evidence>
<organism evidence="1 2">
    <name type="scientific">Teredinibacter turnerae (strain ATCC 39867 / T7901)</name>
    <dbReference type="NCBI Taxonomy" id="377629"/>
    <lineage>
        <taxon>Bacteria</taxon>
        <taxon>Pseudomonadati</taxon>
        <taxon>Pseudomonadota</taxon>
        <taxon>Gammaproteobacteria</taxon>
        <taxon>Cellvibrionales</taxon>
        <taxon>Cellvibrionaceae</taxon>
        <taxon>Teredinibacter</taxon>
    </lineage>
</organism>
<dbReference type="STRING" id="377629.TERTU_2068"/>